<dbReference type="Gene3D" id="2.60.120.920">
    <property type="match status" value="1"/>
</dbReference>
<dbReference type="Proteomes" id="UP000007303">
    <property type="component" value="Unassembled WGS sequence"/>
</dbReference>
<dbReference type="PANTHER" id="PTHR24103">
    <property type="entry name" value="E3 UBIQUITIN-PROTEIN LIGASE TRIM"/>
    <property type="match status" value="1"/>
</dbReference>
<dbReference type="HOGENOM" id="CLU_013137_0_3_1"/>
<evidence type="ECO:0000256" key="3">
    <source>
        <dbReference type="ARBA" id="ARBA00022833"/>
    </source>
</evidence>
<feature type="domain" description="RING-type" evidence="5">
    <location>
        <begin position="11"/>
        <end position="51"/>
    </location>
</feature>
<dbReference type="InterPro" id="IPR001841">
    <property type="entry name" value="Znf_RING"/>
</dbReference>
<dbReference type="PROSITE" id="PS50188">
    <property type="entry name" value="B302_SPRY"/>
    <property type="match status" value="1"/>
</dbReference>
<reference evidence="7" key="2">
    <citation type="submission" date="2025-08" db="UniProtKB">
        <authorList>
            <consortium name="Ensembl"/>
        </authorList>
    </citation>
    <scope>IDENTIFICATION</scope>
</reference>
<dbReference type="SUPFAM" id="SSF49899">
    <property type="entry name" value="Concanavalin A-like lectins/glucanases"/>
    <property type="match status" value="1"/>
</dbReference>
<dbReference type="InterPro" id="IPR027370">
    <property type="entry name" value="Znf-RING_euk"/>
</dbReference>
<organism evidence="7 8">
    <name type="scientific">Tetraodon nigroviridis</name>
    <name type="common">Spotted green pufferfish</name>
    <name type="synonym">Chelonodon nigroviridis</name>
    <dbReference type="NCBI Taxonomy" id="99883"/>
    <lineage>
        <taxon>Eukaryota</taxon>
        <taxon>Metazoa</taxon>
        <taxon>Chordata</taxon>
        <taxon>Craniata</taxon>
        <taxon>Vertebrata</taxon>
        <taxon>Euteleostomi</taxon>
        <taxon>Actinopterygii</taxon>
        <taxon>Neopterygii</taxon>
        <taxon>Teleostei</taxon>
        <taxon>Neoteleostei</taxon>
        <taxon>Acanthomorphata</taxon>
        <taxon>Eupercaria</taxon>
        <taxon>Tetraodontiformes</taxon>
        <taxon>Tetradontoidea</taxon>
        <taxon>Tetraodontidae</taxon>
        <taxon>Tetraodon</taxon>
    </lineage>
</organism>
<reference evidence="7" key="3">
    <citation type="submission" date="2025-09" db="UniProtKB">
        <authorList>
            <consortium name="Ensembl"/>
        </authorList>
    </citation>
    <scope>IDENTIFICATION</scope>
</reference>
<dbReference type="InterPro" id="IPR001870">
    <property type="entry name" value="B30.2/SPRY"/>
</dbReference>
<dbReference type="GO" id="GO:0008270">
    <property type="term" value="F:zinc ion binding"/>
    <property type="evidence" value="ECO:0007669"/>
    <property type="project" value="UniProtKB-KW"/>
</dbReference>
<evidence type="ECO:0000259" key="6">
    <source>
        <dbReference type="PROSITE" id="PS50188"/>
    </source>
</evidence>
<keyword evidence="1" id="KW-0479">Metal-binding</keyword>
<feature type="domain" description="B30.2/SPRY" evidence="6">
    <location>
        <begin position="271"/>
        <end position="347"/>
    </location>
</feature>
<dbReference type="Ensembl" id="ENSTNIT00000009328.1">
    <property type="protein sequence ID" value="ENSTNIP00000009157.1"/>
    <property type="gene ID" value="ENSTNIG00000006391.1"/>
</dbReference>
<evidence type="ECO:0000313" key="8">
    <source>
        <dbReference type="Proteomes" id="UP000007303"/>
    </source>
</evidence>
<dbReference type="PROSITE" id="PS50089">
    <property type="entry name" value="ZF_RING_2"/>
    <property type="match status" value="1"/>
</dbReference>
<evidence type="ECO:0008006" key="9">
    <source>
        <dbReference type="Google" id="ProtNLM"/>
    </source>
</evidence>
<name>H3CLM8_TETNG</name>
<dbReference type="PROSITE" id="PS00518">
    <property type="entry name" value="ZF_RING_1"/>
    <property type="match status" value="1"/>
</dbReference>
<evidence type="ECO:0000256" key="1">
    <source>
        <dbReference type="ARBA" id="ARBA00022723"/>
    </source>
</evidence>
<dbReference type="Pfam" id="PF13445">
    <property type="entry name" value="zf-RING_UBOX"/>
    <property type="match status" value="1"/>
</dbReference>
<dbReference type="SMART" id="SM00184">
    <property type="entry name" value="RING"/>
    <property type="match status" value="1"/>
</dbReference>
<dbReference type="Pfam" id="PF13765">
    <property type="entry name" value="PRY"/>
    <property type="match status" value="1"/>
</dbReference>
<dbReference type="AlphaFoldDB" id="H3CLM8"/>
<evidence type="ECO:0000256" key="4">
    <source>
        <dbReference type="PROSITE-ProRule" id="PRU00175"/>
    </source>
</evidence>
<dbReference type="InterPro" id="IPR043136">
    <property type="entry name" value="B30.2/SPRY_sf"/>
</dbReference>
<dbReference type="GeneTree" id="ENSGT01030000234583"/>
<keyword evidence="8" id="KW-1185">Reference proteome</keyword>
<dbReference type="InterPro" id="IPR013320">
    <property type="entry name" value="ConA-like_dom_sf"/>
</dbReference>
<evidence type="ECO:0000256" key="2">
    <source>
        <dbReference type="ARBA" id="ARBA00022771"/>
    </source>
</evidence>
<dbReference type="SMART" id="SM00589">
    <property type="entry name" value="PRY"/>
    <property type="match status" value="1"/>
</dbReference>
<evidence type="ECO:0000259" key="5">
    <source>
        <dbReference type="PROSITE" id="PS50089"/>
    </source>
</evidence>
<keyword evidence="3" id="KW-0862">Zinc</keyword>
<dbReference type="InParanoid" id="H3CLM8"/>
<dbReference type="InterPro" id="IPR006574">
    <property type="entry name" value="PRY"/>
</dbReference>
<dbReference type="InterPro" id="IPR017907">
    <property type="entry name" value="Znf_RING_CS"/>
</dbReference>
<dbReference type="InterPro" id="IPR050143">
    <property type="entry name" value="TRIM/RBCC"/>
</dbReference>
<dbReference type="SUPFAM" id="SSF57850">
    <property type="entry name" value="RING/U-box"/>
    <property type="match status" value="1"/>
</dbReference>
<proteinExistence type="predicted"/>
<protein>
    <recommendedName>
        <fullName evidence="9">RING-type domain-containing protein</fullName>
    </recommendedName>
</protein>
<keyword evidence="2 4" id="KW-0863">Zinc-finger</keyword>
<accession>H3CLM8</accession>
<dbReference type="Gene3D" id="3.30.40.10">
    <property type="entry name" value="Zinc/RING finger domain, C3HC4 (zinc finger)"/>
    <property type="match status" value="1"/>
</dbReference>
<evidence type="ECO:0000313" key="7">
    <source>
        <dbReference type="Ensembl" id="ENSTNIP00000009157.1"/>
    </source>
</evidence>
<reference evidence="8" key="1">
    <citation type="journal article" date="2004" name="Nature">
        <title>Genome duplication in the teleost fish Tetraodon nigroviridis reveals the early vertebrate proto-karyotype.</title>
        <authorList>
            <person name="Jaillon O."/>
            <person name="Aury J.-M."/>
            <person name="Brunet F."/>
            <person name="Petit J.-L."/>
            <person name="Stange-Thomann N."/>
            <person name="Mauceli E."/>
            <person name="Bouneau L."/>
            <person name="Fischer C."/>
            <person name="Ozouf-Costaz C."/>
            <person name="Bernot A."/>
            <person name="Nicaud S."/>
            <person name="Jaffe D."/>
            <person name="Fisher S."/>
            <person name="Lutfalla G."/>
            <person name="Dossat C."/>
            <person name="Segurens B."/>
            <person name="Dasilva C."/>
            <person name="Salanoubat M."/>
            <person name="Levy M."/>
            <person name="Boudet N."/>
            <person name="Castellano S."/>
            <person name="Anthouard V."/>
            <person name="Jubin C."/>
            <person name="Castelli V."/>
            <person name="Katinka M."/>
            <person name="Vacherie B."/>
            <person name="Biemont C."/>
            <person name="Skalli Z."/>
            <person name="Cattolico L."/>
            <person name="Poulain J."/>
            <person name="De Berardinis V."/>
            <person name="Cruaud C."/>
            <person name="Duprat S."/>
            <person name="Brottier P."/>
            <person name="Coutanceau J.-P."/>
            <person name="Gouzy J."/>
            <person name="Parra G."/>
            <person name="Lardier G."/>
            <person name="Chapple C."/>
            <person name="McKernan K.J."/>
            <person name="McEwan P."/>
            <person name="Bosak S."/>
            <person name="Kellis M."/>
            <person name="Volff J.-N."/>
            <person name="Guigo R."/>
            <person name="Zody M.C."/>
            <person name="Mesirov J."/>
            <person name="Lindblad-Toh K."/>
            <person name="Birren B."/>
            <person name="Nusbaum C."/>
            <person name="Kahn D."/>
            <person name="Robinson-Rechavi M."/>
            <person name="Laudet V."/>
            <person name="Schachter V."/>
            <person name="Quetier F."/>
            <person name="Saurin W."/>
            <person name="Scarpelli C."/>
            <person name="Wincker P."/>
            <person name="Lander E.S."/>
            <person name="Weissenbach J."/>
            <person name="Roest Crollius H."/>
        </authorList>
    </citation>
    <scope>NUCLEOTIDE SEQUENCE [LARGE SCALE GENOMIC DNA]</scope>
</reference>
<dbReference type="InterPro" id="IPR013083">
    <property type="entry name" value="Znf_RING/FYVE/PHD"/>
</dbReference>
<sequence length="347" mass="39481">QKLKAPKDLFCSVCLCIFQTPVMLQCGHSFCRSCVLQTWAGKLSRKCPLCEQVSAEGPPQVNFSLKSLSESFLETHAEPAAARRDDSPRVIPHDAAAAARCLTTTALTQKSPDTHTHTQLSFIPCLQVSAGTFGLLSRRLLQFRLLISHSSPRRSERSRRSFRRQSRATEMKIREEFEKLGRCLKTEEANRLAALKQEEAQRIRLIQMIMEASRDTFSLSDTVKNMEELVTGGSFITVAELQVFFGKVGIHPPASLGKSHVQIDEAKYVDNLQLRVLKKMLRIIKNNSIGLTLDPNTAQRDLFLSEDNRKARRWTKQKYPAHPDRFEFWAQVMSTEGLTGRRYWETE</sequence>